<dbReference type="Proteomes" id="UP000694865">
    <property type="component" value="Unplaced"/>
</dbReference>
<evidence type="ECO:0000259" key="3">
    <source>
        <dbReference type="PROSITE" id="PS50041"/>
    </source>
</evidence>
<evidence type="ECO:0000313" key="5">
    <source>
        <dbReference type="RefSeq" id="XP_002739925.1"/>
    </source>
</evidence>
<dbReference type="InterPro" id="IPR016187">
    <property type="entry name" value="CTDL_fold"/>
</dbReference>
<feature type="signal peptide" evidence="2">
    <location>
        <begin position="1"/>
        <end position="16"/>
    </location>
</feature>
<dbReference type="PROSITE" id="PS50041">
    <property type="entry name" value="C_TYPE_LECTIN_2"/>
    <property type="match status" value="1"/>
</dbReference>
<organism evidence="4 5">
    <name type="scientific">Saccoglossus kowalevskii</name>
    <name type="common">Acorn worm</name>
    <dbReference type="NCBI Taxonomy" id="10224"/>
    <lineage>
        <taxon>Eukaryota</taxon>
        <taxon>Metazoa</taxon>
        <taxon>Hemichordata</taxon>
        <taxon>Enteropneusta</taxon>
        <taxon>Harrimaniidae</taxon>
        <taxon>Saccoglossus</taxon>
    </lineage>
</organism>
<feature type="domain" description="C-type lectin" evidence="3">
    <location>
        <begin position="24"/>
        <end position="157"/>
    </location>
</feature>
<feature type="chain" id="PRO_5045865623" evidence="2">
    <location>
        <begin position="17"/>
        <end position="165"/>
    </location>
</feature>
<dbReference type="InterPro" id="IPR016186">
    <property type="entry name" value="C-type_lectin-like/link_sf"/>
</dbReference>
<keyword evidence="4" id="KW-1185">Reference proteome</keyword>
<dbReference type="Pfam" id="PF00059">
    <property type="entry name" value="Lectin_C"/>
    <property type="match status" value="1"/>
</dbReference>
<protein>
    <submittedName>
        <fullName evidence="5">Lectin BRA-3-like</fullName>
    </submittedName>
</protein>
<dbReference type="PROSITE" id="PS00615">
    <property type="entry name" value="C_TYPE_LECTIN_1"/>
    <property type="match status" value="1"/>
</dbReference>
<dbReference type="SUPFAM" id="SSF56436">
    <property type="entry name" value="C-type lectin-like"/>
    <property type="match status" value="1"/>
</dbReference>
<dbReference type="InterPro" id="IPR018378">
    <property type="entry name" value="C-type_lectin_CS"/>
</dbReference>
<dbReference type="RefSeq" id="XP_002739925.1">
    <property type="nucleotide sequence ID" value="XM_002739879.1"/>
</dbReference>
<dbReference type="PANTHER" id="PTHR22803">
    <property type="entry name" value="MANNOSE, PHOSPHOLIPASE, LECTIN RECEPTOR RELATED"/>
    <property type="match status" value="1"/>
</dbReference>
<evidence type="ECO:0000256" key="2">
    <source>
        <dbReference type="SAM" id="SignalP"/>
    </source>
</evidence>
<reference evidence="5" key="1">
    <citation type="submission" date="2025-08" db="UniProtKB">
        <authorList>
            <consortium name="RefSeq"/>
        </authorList>
    </citation>
    <scope>IDENTIFICATION</scope>
    <source>
        <tissue evidence="5">Testes</tissue>
    </source>
</reference>
<keyword evidence="2" id="KW-0732">Signal</keyword>
<dbReference type="CDD" id="cd00037">
    <property type="entry name" value="CLECT"/>
    <property type="match status" value="1"/>
</dbReference>
<evidence type="ECO:0000256" key="1">
    <source>
        <dbReference type="ARBA" id="ARBA00023157"/>
    </source>
</evidence>
<dbReference type="Gene3D" id="3.10.100.10">
    <property type="entry name" value="Mannose-Binding Protein A, subunit A"/>
    <property type="match status" value="1"/>
</dbReference>
<evidence type="ECO:0000313" key="4">
    <source>
        <dbReference type="Proteomes" id="UP000694865"/>
    </source>
</evidence>
<keyword evidence="1" id="KW-1015">Disulfide bond</keyword>
<dbReference type="GeneID" id="100367695"/>
<name>A0ABM0GY33_SACKO</name>
<proteinExistence type="predicted"/>
<dbReference type="InterPro" id="IPR001304">
    <property type="entry name" value="C-type_lectin-like"/>
</dbReference>
<gene>
    <name evidence="5" type="primary">LOC100367695</name>
</gene>
<accession>A0ABM0GY33</accession>
<dbReference type="InterPro" id="IPR050111">
    <property type="entry name" value="C-type_lectin/snaclec_domain"/>
</dbReference>
<sequence length="165" mass="18953">MKVILLLAIIFSTSYANELKVCSFSEGCKLYTMFTNAFVNYDDAKDLCQNNAIIPGNDLLTIRSQEEFQLIRRKMIANEMHVKDSSAPANGYWIGLDDIGHQQDFRWDDGTSPTFTPWAENNPNNLFGDQNCVQLWKKAMLKWDDDFCYKQKDVLCEKDICQGDA</sequence>
<dbReference type="SMART" id="SM00034">
    <property type="entry name" value="CLECT"/>
    <property type="match status" value="1"/>
</dbReference>